<dbReference type="SUPFAM" id="SSF56281">
    <property type="entry name" value="Metallo-hydrolase/oxidoreductase"/>
    <property type="match status" value="1"/>
</dbReference>
<accession>A0A9P5SRS2</accession>
<proteinExistence type="predicted"/>
<comment type="caution">
    <text evidence="2">The sequence shown here is derived from an EMBL/GenBank/DDBJ whole genome shotgun (WGS) entry which is preliminary data.</text>
</comment>
<dbReference type="InterPro" id="IPR050855">
    <property type="entry name" value="NDM-1-like"/>
</dbReference>
<name>A0A9P5SRS2_9FUNG</name>
<feature type="domain" description="Metallo-beta-lactamase" evidence="1">
    <location>
        <begin position="33"/>
        <end position="250"/>
    </location>
</feature>
<dbReference type="SMART" id="SM00849">
    <property type="entry name" value="Lactamase_B"/>
    <property type="match status" value="1"/>
</dbReference>
<dbReference type="Gene3D" id="3.60.15.10">
    <property type="entry name" value="Ribonuclease Z/Hydroxyacylglutathione hydrolase-like"/>
    <property type="match status" value="1"/>
</dbReference>
<evidence type="ECO:0000313" key="3">
    <source>
        <dbReference type="Proteomes" id="UP000696485"/>
    </source>
</evidence>
<dbReference type="InterPro" id="IPR036866">
    <property type="entry name" value="RibonucZ/Hydroxyglut_hydro"/>
</dbReference>
<dbReference type="Pfam" id="PF00753">
    <property type="entry name" value="Lactamase_B"/>
    <property type="match status" value="1"/>
</dbReference>
<keyword evidence="3" id="KW-1185">Reference proteome</keyword>
<protein>
    <recommendedName>
        <fullName evidence="1">Metallo-beta-lactamase domain-containing protein</fullName>
    </recommendedName>
</protein>
<gene>
    <name evidence="2" type="ORF">BG006_001994</name>
</gene>
<dbReference type="Proteomes" id="UP000696485">
    <property type="component" value="Unassembled WGS sequence"/>
</dbReference>
<organism evidence="2 3">
    <name type="scientific">Podila minutissima</name>
    <dbReference type="NCBI Taxonomy" id="64525"/>
    <lineage>
        <taxon>Eukaryota</taxon>
        <taxon>Fungi</taxon>
        <taxon>Fungi incertae sedis</taxon>
        <taxon>Mucoromycota</taxon>
        <taxon>Mortierellomycotina</taxon>
        <taxon>Mortierellomycetes</taxon>
        <taxon>Mortierellales</taxon>
        <taxon>Mortierellaceae</taxon>
        <taxon>Podila</taxon>
    </lineage>
</organism>
<reference evidence="2" key="1">
    <citation type="journal article" date="2020" name="Fungal Divers.">
        <title>Resolving the Mortierellaceae phylogeny through synthesis of multi-gene phylogenetics and phylogenomics.</title>
        <authorList>
            <person name="Vandepol N."/>
            <person name="Liber J."/>
            <person name="Desiro A."/>
            <person name="Na H."/>
            <person name="Kennedy M."/>
            <person name="Barry K."/>
            <person name="Grigoriev I.V."/>
            <person name="Miller A.N."/>
            <person name="O'Donnell K."/>
            <person name="Stajich J.E."/>
            <person name="Bonito G."/>
        </authorList>
    </citation>
    <scope>NUCLEOTIDE SEQUENCE</scope>
    <source>
        <strain evidence="2">NVP1</strain>
    </source>
</reference>
<evidence type="ECO:0000259" key="1">
    <source>
        <dbReference type="SMART" id="SM00849"/>
    </source>
</evidence>
<dbReference type="EMBL" id="JAAAUY010000143">
    <property type="protein sequence ID" value="KAF9334529.1"/>
    <property type="molecule type" value="Genomic_DNA"/>
</dbReference>
<sequence>MYDLPDLDRFVEVRPGLFRCTIIWPLGLGINIPVSTFLVRGDPLDKSADPAHDWLLVDSGAPMQVATLLKAIDDVLIHEKDTLRYICITHAHIDHTGAANALLEKYPGSKVVIHVEEKPFICEGKSFKTCAGDTWTFTLLKTFSHEADVRIPQDRTVTLRDGDKWEFEHVLKFVETQGHTPGSASYLHIPSRSIMVGDAIMNIASNPLFSKIPCISGPLVMSTCHWGNAMKSIDKILSLKEEIDTVFPAHDYNVDGIHIDKVHEFHCTSTRL</sequence>
<dbReference type="AlphaFoldDB" id="A0A9P5SRS2"/>
<evidence type="ECO:0000313" key="2">
    <source>
        <dbReference type="EMBL" id="KAF9334529.1"/>
    </source>
</evidence>
<dbReference type="PANTHER" id="PTHR42951">
    <property type="entry name" value="METALLO-BETA-LACTAMASE DOMAIN-CONTAINING"/>
    <property type="match status" value="1"/>
</dbReference>
<dbReference type="InterPro" id="IPR001279">
    <property type="entry name" value="Metallo-B-lactamas"/>
</dbReference>